<dbReference type="PANTHER" id="PTHR13774">
    <property type="entry name" value="PHENAZINE BIOSYNTHESIS PROTEIN"/>
    <property type="match status" value="1"/>
</dbReference>
<dbReference type="Gene3D" id="3.10.310.10">
    <property type="entry name" value="Diaminopimelate Epimerase, Chain A, domain 1"/>
    <property type="match status" value="2"/>
</dbReference>
<accession>A0A1I6YF28</accession>
<dbReference type="GO" id="GO:0016853">
    <property type="term" value="F:isomerase activity"/>
    <property type="evidence" value="ECO:0007669"/>
    <property type="project" value="UniProtKB-KW"/>
</dbReference>
<dbReference type="InterPro" id="IPR003719">
    <property type="entry name" value="Phenazine_PhzF-like"/>
</dbReference>
<feature type="active site" evidence="3">
    <location>
        <position position="46"/>
    </location>
</feature>
<sequence>MQIKTYIIDAFTTELFKGNQAAVCLIPIELSESLMQSIAKEFGFSETAFVISKDTGEFGIRYFSPVQEIPLCGHATMASSKALFNEFPELHTITFHTKLAGDLTVVQRNGKIEMSFPLHPTEACEYDTEISKTLGITEVKDSRYNAFHNMLLLQMESSEDLERLQPDFSKLKTIDTVLSGVLVTAESSRADFDYEYRYFFPWSGADEDPVTGGVQSFLAKYWSEKLGKSTLKAFQCSSRTGSMEVEIKANSVSIFSNAVIFSSGALHLN</sequence>
<dbReference type="STRING" id="305507.SAMN04489724_0970"/>
<evidence type="ECO:0000256" key="1">
    <source>
        <dbReference type="ARBA" id="ARBA00008270"/>
    </source>
</evidence>
<dbReference type="RefSeq" id="WP_091691536.1">
    <property type="nucleotide sequence ID" value="NZ_FPBF01000001.1"/>
</dbReference>
<protein>
    <submittedName>
        <fullName evidence="4">Phenazine biosynthesis protein PhzF family</fullName>
    </submittedName>
</protein>
<dbReference type="Pfam" id="PF02567">
    <property type="entry name" value="PhzC-PhzF"/>
    <property type="match status" value="1"/>
</dbReference>
<dbReference type="AlphaFoldDB" id="A0A1I6YF28"/>
<dbReference type="Proteomes" id="UP000199673">
    <property type="component" value="Unassembled WGS sequence"/>
</dbReference>
<gene>
    <name evidence="4" type="ORF">SAMN04489724_0970</name>
</gene>
<dbReference type="NCBIfam" id="TIGR00654">
    <property type="entry name" value="PhzF_family"/>
    <property type="match status" value="1"/>
</dbReference>
<dbReference type="PIRSF" id="PIRSF016184">
    <property type="entry name" value="PhzC_PhzF"/>
    <property type="match status" value="1"/>
</dbReference>
<reference evidence="5" key="1">
    <citation type="submission" date="2016-10" db="EMBL/GenBank/DDBJ databases">
        <authorList>
            <person name="Varghese N."/>
            <person name="Submissions S."/>
        </authorList>
    </citation>
    <scope>NUCLEOTIDE SEQUENCE [LARGE SCALE GENOMIC DNA]</scope>
    <source>
        <strain evidence="5">DSM 23445</strain>
    </source>
</reference>
<keyword evidence="5" id="KW-1185">Reference proteome</keyword>
<name>A0A1I6YF28_9BACT</name>
<dbReference type="SUPFAM" id="SSF54506">
    <property type="entry name" value="Diaminopimelate epimerase-like"/>
    <property type="match status" value="1"/>
</dbReference>
<evidence type="ECO:0000313" key="5">
    <source>
        <dbReference type="Proteomes" id="UP000199673"/>
    </source>
</evidence>
<dbReference type="EMBL" id="FPBF01000001">
    <property type="protein sequence ID" value="SFT48937.1"/>
    <property type="molecule type" value="Genomic_DNA"/>
</dbReference>
<organism evidence="4 5">
    <name type="scientific">Algoriphagus locisalis</name>
    <dbReference type="NCBI Taxonomy" id="305507"/>
    <lineage>
        <taxon>Bacteria</taxon>
        <taxon>Pseudomonadati</taxon>
        <taxon>Bacteroidota</taxon>
        <taxon>Cytophagia</taxon>
        <taxon>Cytophagales</taxon>
        <taxon>Cyclobacteriaceae</taxon>
        <taxon>Algoriphagus</taxon>
    </lineage>
</organism>
<keyword evidence="2" id="KW-0413">Isomerase</keyword>
<evidence type="ECO:0000256" key="2">
    <source>
        <dbReference type="ARBA" id="ARBA00023235"/>
    </source>
</evidence>
<dbReference type="OrthoDB" id="9788221at2"/>
<dbReference type="GO" id="GO:0005737">
    <property type="term" value="C:cytoplasm"/>
    <property type="evidence" value="ECO:0007669"/>
    <property type="project" value="TreeGrafter"/>
</dbReference>
<evidence type="ECO:0000256" key="3">
    <source>
        <dbReference type="PIRSR" id="PIRSR016184-1"/>
    </source>
</evidence>
<evidence type="ECO:0000313" key="4">
    <source>
        <dbReference type="EMBL" id="SFT48937.1"/>
    </source>
</evidence>
<dbReference type="PANTHER" id="PTHR13774:SF17">
    <property type="entry name" value="PHENAZINE BIOSYNTHESIS-LIKE DOMAIN-CONTAINING PROTEIN"/>
    <property type="match status" value="1"/>
</dbReference>
<proteinExistence type="inferred from homology"/>
<comment type="similarity">
    <text evidence="1">Belongs to the PhzF family.</text>
</comment>